<dbReference type="PANTHER" id="PTHR45980:SF9">
    <property type="entry name" value="PROTEASE DO-LIKE 10, MITOCHONDRIAL-RELATED"/>
    <property type="match status" value="1"/>
</dbReference>
<protein>
    <recommendedName>
        <fullName evidence="4">Protease Do-like PDZ domain-containing protein</fullName>
    </recommendedName>
</protein>
<feature type="domain" description="Protease Do-like PDZ" evidence="4">
    <location>
        <begin position="21"/>
        <end position="89"/>
    </location>
</feature>
<evidence type="ECO:0000313" key="5">
    <source>
        <dbReference type="EMBL" id="GAA0184180.1"/>
    </source>
</evidence>
<gene>
    <name evidence="5" type="ORF">LIER_31468</name>
</gene>
<keyword evidence="2" id="KW-0378">Hydrolase</keyword>
<proteinExistence type="predicted"/>
<dbReference type="GO" id="GO:0004252">
    <property type="term" value="F:serine-type endopeptidase activity"/>
    <property type="evidence" value="ECO:0007669"/>
    <property type="project" value="TreeGrafter"/>
</dbReference>
<dbReference type="InterPro" id="IPR041517">
    <property type="entry name" value="DEGP_PDZ"/>
</dbReference>
<dbReference type="PANTHER" id="PTHR45980">
    <property type="match status" value="1"/>
</dbReference>
<organism evidence="5 6">
    <name type="scientific">Lithospermum erythrorhizon</name>
    <name type="common">Purple gromwell</name>
    <name type="synonym">Lithospermum officinale var. erythrorhizon</name>
    <dbReference type="NCBI Taxonomy" id="34254"/>
    <lineage>
        <taxon>Eukaryota</taxon>
        <taxon>Viridiplantae</taxon>
        <taxon>Streptophyta</taxon>
        <taxon>Embryophyta</taxon>
        <taxon>Tracheophyta</taxon>
        <taxon>Spermatophyta</taxon>
        <taxon>Magnoliopsida</taxon>
        <taxon>eudicotyledons</taxon>
        <taxon>Gunneridae</taxon>
        <taxon>Pentapetalae</taxon>
        <taxon>asterids</taxon>
        <taxon>lamiids</taxon>
        <taxon>Boraginales</taxon>
        <taxon>Boraginaceae</taxon>
        <taxon>Boraginoideae</taxon>
        <taxon>Lithospermeae</taxon>
        <taxon>Lithospermum</taxon>
    </lineage>
</organism>
<name>A0AAV3RTG7_LITER</name>
<dbReference type="Pfam" id="PF17815">
    <property type="entry name" value="PDZ_3"/>
    <property type="match status" value="1"/>
</dbReference>
<evidence type="ECO:0000259" key="4">
    <source>
        <dbReference type="Pfam" id="PF17815"/>
    </source>
</evidence>
<accession>A0AAV3RTG7</accession>
<sequence length="104" mass="11672">MDDINADNGEQKTFYDVQQLVAQKQVKKVNGVAVENLKHLCELVKKCDRESIRFDLADERVIVLNYEMAKAATVSILKQHRIPSALSSDLVDQQRAPVELACSS</sequence>
<evidence type="ECO:0000256" key="2">
    <source>
        <dbReference type="ARBA" id="ARBA00022801"/>
    </source>
</evidence>
<dbReference type="GO" id="GO:0006508">
    <property type="term" value="P:proteolysis"/>
    <property type="evidence" value="ECO:0007669"/>
    <property type="project" value="UniProtKB-KW"/>
</dbReference>
<comment type="caution">
    <text evidence="5">The sequence shown here is derived from an EMBL/GenBank/DDBJ whole genome shotgun (WGS) entry which is preliminary data.</text>
</comment>
<dbReference type="Proteomes" id="UP001454036">
    <property type="component" value="Unassembled WGS sequence"/>
</dbReference>
<keyword evidence="6" id="KW-1185">Reference proteome</keyword>
<dbReference type="EMBL" id="BAABME010011706">
    <property type="protein sequence ID" value="GAA0184180.1"/>
    <property type="molecule type" value="Genomic_DNA"/>
</dbReference>
<keyword evidence="1" id="KW-0645">Protease</keyword>
<dbReference type="Gene3D" id="3.20.190.20">
    <property type="match status" value="1"/>
</dbReference>
<reference evidence="5 6" key="1">
    <citation type="submission" date="2024-01" db="EMBL/GenBank/DDBJ databases">
        <title>The complete chloroplast genome sequence of Lithospermum erythrorhizon: insights into the phylogenetic relationship among Boraginaceae species and the maternal lineages of purple gromwells.</title>
        <authorList>
            <person name="Okada T."/>
            <person name="Watanabe K."/>
        </authorList>
    </citation>
    <scope>NUCLEOTIDE SEQUENCE [LARGE SCALE GENOMIC DNA]</scope>
</reference>
<evidence type="ECO:0000313" key="6">
    <source>
        <dbReference type="Proteomes" id="UP001454036"/>
    </source>
</evidence>
<keyword evidence="3" id="KW-0720">Serine protease</keyword>
<evidence type="ECO:0000256" key="1">
    <source>
        <dbReference type="ARBA" id="ARBA00022670"/>
    </source>
</evidence>
<dbReference type="InterPro" id="IPR046449">
    <property type="entry name" value="DEGP_PDZ_sf"/>
</dbReference>
<dbReference type="AlphaFoldDB" id="A0AAV3RTG7"/>
<evidence type="ECO:0000256" key="3">
    <source>
        <dbReference type="ARBA" id="ARBA00022825"/>
    </source>
</evidence>